<dbReference type="UniPathway" id="UPA00049">
    <property type="reaction ID" value="UER00059"/>
</dbReference>
<evidence type="ECO:0000259" key="15">
    <source>
        <dbReference type="Pfam" id="PF00205"/>
    </source>
</evidence>
<dbReference type="EMBL" id="JACHHO010000006">
    <property type="protein sequence ID" value="MBB5205868.1"/>
    <property type="molecule type" value="Genomic_DNA"/>
</dbReference>
<dbReference type="InterPro" id="IPR045229">
    <property type="entry name" value="TPP_enz"/>
</dbReference>
<evidence type="ECO:0000256" key="3">
    <source>
        <dbReference type="ARBA" id="ARBA00007812"/>
    </source>
</evidence>
<dbReference type="GO" id="GO:0030976">
    <property type="term" value="F:thiamine pyrophosphate binding"/>
    <property type="evidence" value="ECO:0007669"/>
    <property type="project" value="UniProtKB-UniRule"/>
</dbReference>
<keyword evidence="6" id="KW-0285">Flavoprotein</keyword>
<comment type="cofactor">
    <cofactor evidence="14">
        <name>Mg(2+)</name>
        <dbReference type="ChEBI" id="CHEBI:18420"/>
    </cofactor>
    <text evidence="14">Binds 1 Mg(2+) ion per subunit.</text>
</comment>
<keyword evidence="11 14" id="KW-0786">Thiamine pyrophosphate</keyword>
<comment type="pathway">
    <text evidence="1 14">Amino-acid biosynthesis; L-isoleucine biosynthesis; L-isoleucine from 2-oxobutanoate: step 1/4.</text>
</comment>
<evidence type="ECO:0000313" key="18">
    <source>
        <dbReference type="EMBL" id="MBB5205868.1"/>
    </source>
</evidence>
<dbReference type="AlphaFoldDB" id="A0A840S8N2"/>
<evidence type="ECO:0000256" key="10">
    <source>
        <dbReference type="ARBA" id="ARBA00022842"/>
    </source>
</evidence>
<dbReference type="RefSeq" id="WP_138856108.1">
    <property type="nucleotide sequence ID" value="NZ_CP040709.1"/>
</dbReference>
<evidence type="ECO:0000313" key="19">
    <source>
        <dbReference type="Proteomes" id="UP000554837"/>
    </source>
</evidence>
<comment type="similarity">
    <text evidence="3 14">Belongs to the TPP enzyme family.</text>
</comment>
<keyword evidence="19" id="KW-1185">Reference proteome</keyword>
<gene>
    <name evidence="18" type="ORF">HNQ51_003199</name>
</gene>
<protein>
    <recommendedName>
        <fullName evidence="4 14">Acetolactate synthase</fullName>
        <ecNumber evidence="4 14">2.2.1.6</ecNumber>
    </recommendedName>
</protein>
<evidence type="ECO:0000256" key="6">
    <source>
        <dbReference type="ARBA" id="ARBA00022630"/>
    </source>
</evidence>
<dbReference type="InterPro" id="IPR012001">
    <property type="entry name" value="Thiamin_PyroP_enz_TPP-bd_dom"/>
</dbReference>
<feature type="domain" description="Thiamine pyrophosphate enzyme central" evidence="15">
    <location>
        <begin position="208"/>
        <end position="344"/>
    </location>
</feature>
<dbReference type="InterPro" id="IPR011766">
    <property type="entry name" value="TPP_enzyme_TPP-bd"/>
</dbReference>
<accession>A0A840S8N2</accession>
<dbReference type="InterPro" id="IPR039368">
    <property type="entry name" value="AHAS_TPP"/>
</dbReference>
<feature type="domain" description="Thiamine pyrophosphate enzyme TPP-binding" evidence="16">
    <location>
        <begin position="406"/>
        <end position="553"/>
    </location>
</feature>
<sequence length="584" mass="62370">MRSEFESLLPSQSLARSWSGADQLIRGLIEAGVDTVFGYPGGAVLPLYDALHAEPRLRHVLVRHEQAAVHAAEGYARSTGRLGVVLVTSGPGVANTISGLLDAQSDSVPLLCISGQVARSAIGTQAFQECDALGIAAPVTKWRAQVREAAQIDALLREAVRQARRGRPGPVLLDIPKDVQAEPCEPVAGCGEPTVVAALTEAERARVQLAALALVAAQRPVLYGGGGLAASGTAACEAFTALVRELDAPCTLTLMGLGACPASAPQWLGMLGMHGTWEANQAMHAADLVFAVGSRFDDRVTGRLADFCPEASFIHLNIDAAAIGKVVPTRLALVGDAARLLRELLHAVRAQRPVAERLRPWWRRIEAWRAQRCLGYQEEAGQLLPQALLSALNQALRGRDAIVTTDVGQHQMWAAQYLDFEAPRRFISSGGAGTMGFGLPAAIGAQIAWPERLVVCVSGDASLLMNVQELSTARQHGCPIKLLVVNNGRMGMVRQWQQLHHGARYSHSYTEALPDFVALARSFGWQGECVQDPADLEAALRRWLQAPGPALLDAQVQAEENCYPMIPAGAGHHQMLLGLGSSPN</sequence>
<keyword evidence="7 14" id="KW-0808">Transferase</keyword>
<dbReference type="InterPro" id="IPR012846">
    <property type="entry name" value="Acetolactate_synth_lsu"/>
</dbReference>
<comment type="caution">
    <text evidence="18">The sequence shown here is derived from an EMBL/GenBank/DDBJ whole genome shotgun (WGS) entry which is preliminary data.</text>
</comment>
<dbReference type="GO" id="GO:0000287">
    <property type="term" value="F:magnesium ion binding"/>
    <property type="evidence" value="ECO:0007669"/>
    <property type="project" value="UniProtKB-UniRule"/>
</dbReference>
<evidence type="ECO:0000256" key="14">
    <source>
        <dbReference type="RuleBase" id="RU003591"/>
    </source>
</evidence>
<evidence type="ECO:0000256" key="5">
    <source>
        <dbReference type="ARBA" id="ARBA00022605"/>
    </source>
</evidence>
<evidence type="ECO:0000256" key="1">
    <source>
        <dbReference type="ARBA" id="ARBA00004974"/>
    </source>
</evidence>
<dbReference type="Gene3D" id="3.40.50.970">
    <property type="match status" value="2"/>
</dbReference>
<dbReference type="FunFam" id="3.40.50.970:FF:000016">
    <property type="entry name" value="Acetolactate synthase"/>
    <property type="match status" value="1"/>
</dbReference>
<proteinExistence type="inferred from homology"/>
<organism evidence="18 19">
    <name type="scientific">Inhella inkyongensis</name>
    <dbReference type="NCBI Taxonomy" id="392593"/>
    <lineage>
        <taxon>Bacteria</taxon>
        <taxon>Pseudomonadati</taxon>
        <taxon>Pseudomonadota</taxon>
        <taxon>Betaproteobacteria</taxon>
        <taxon>Burkholderiales</taxon>
        <taxon>Sphaerotilaceae</taxon>
        <taxon>Inhella</taxon>
    </lineage>
</organism>
<name>A0A840S8N2_9BURK</name>
<feature type="domain" description="Thiamine pyrophosphate enzyme N-terminal TPP-binding" evidence="17">
    <location>
        <begin position="20"/>
        <end position="134"/>
    </location>
</feature>
<dbReference type="SUPFAM" id="SSF52467">
    <property type="entry name" value="DHS-like NAD/FAD-binding domain"/>
    <property type="match status" value="1"/>
</dbReference>
<comment type="cofactor">
    <cofactor evidence="14">
        <name>thiamine diphosphate</name>
        <dbReference type="ChEBI" id="CHEBI:58937"/>
    </cofactor>
    <text evidence="14">Binds 1 thiamine pyrophosphate per subunit.</text>
</comment>
<evidence type="ECO:0000256" key="2">
    <source>
        <dbReference type="ARBA" id="ARBA00005025"/>
    </source>
</evidence>
<dbReference type="Pfam" id="PF02775">
    <property type="entry name" value="TPP_enzyme_C"/>
    <property type="match status" value="1"/>
</dbReference>
<keyword evidence="10 14" id="KW-0460">Magnesium</keyword>
<dbReference type="GO" id="GO:0003984">
    <property type="term" value="F:acetolactate synthase activity"/>
    <property type="evidence" value="ECO:0007669"/>
    <property type="project" value="UniProtKB-EC"/>
</dbReference>
<evidence type="ECO:0000256" key="11">
    <source>
        <dbReference type="ARBA" id="ARBA00023052"/>
    </source>
</evidence>
<dbReference type="Pfam" id="PF02776">
    <property type="entry name" value="TPP_enzyme_N"/>
    <property type="match status" value="1"/>
</dbReference>
<dbReference type="UniPathway" id="UPA00047">
    <property type="reaction ID" value="UER00055"/>
</dbReference>
<dbReference type="SUPFAM" id="SSF52518">
    <property type="entry name" value="Thiamin diphosphate-binding fold (THDP-binding)"/>
    <property type="match status" value="2"/>
</dbReference>
<dbReference type="InterPro" id="IPR012000">
    <property type="entry name" value="Thiamin_PyroP_enz_cen_dom"/>
</dbReference>
<dbReference type="OrthoDB" id="2254214at2"/>
<keyword evidence="8 14" id="KW-0479">Metal-binding</keyword>
<dbReference type="CDD" id="cd02015">
    <property type="entry name" value="TPP_AHAS"/>
    <property type="match status" value="1"/>
</dbReference>
<evidence type="ECO:0000256" key="4">
    <source>
        <dbReference type="ARBA" id="ARBA00013145"/>
    </source>
</evidence>
<dbReference type="PANTHER" id="PTHR18968:SF142">
    <property type="entry name" value="ACETOLACTATE SYNTHASE"/>
    <property type="match status" value="1"/>
</dbReference>
<evidence type="ECO:0000259" key="17">
    <source>
        <dbReference type="Pfam" id="PF02776"/>
    </source>
</evidence>
<dbReference type="InterPro" id="IPR029035">
    <property type="entry name" value="DHS-like_NAD/FAD-binding_dom"/>
</dbReference>
<evidence type="ECO:0000256" key="12">
    <source>
        <dbReference type="ARBA" id="ARBA00023304"/>
    </source>
</evidence>
<dbReference type="Gene3D" id="3.40.50.1220">
    <property type="entry name" value="TPP-binding domain"/>
    <property type="match status" value="1"/>
</dbReference>
<dbReference type="Proteomes" id="UP000554837">
    <property type="component" value="Unassembled WGS sequence"/>
</dbReference>
<dbReference type="GO" id="GO:0005948">
    <property type="term" value="C:acetolactate synthase complex"/>
    <property type="evidence" value="ECO:0007669"/>
    <property type="project" value="TreeGrafter"/>
</dbReference>
<keyword evidence="12 14" id="KW-0100">Branched-chain amino acid biosynthesis</keyword>
<dbReference type="PROSITE" id="PS00187">
    <property type="entry name" value="TPP_ENZYMES"/>
    <property type="match status" value="1"/>
</dbReference>
<dbReference type="PANTHER" id="PTHR18968">
    <property type="entry name" value="THIAMINE PYROPHOSPHATE ENZYMES"/>
    <property type="match status" value="1"/>
</dbReference>
<dbReference type="NCBIfam" id="TIGR00118">
    <property type="entry name" value="acolac_lg"/>
    <property type="match status" value="1"/>
</dbReference>
<dbReference type="GO" id="GO:0009099">
    <property type="term" value="P:L-valine biosynthetic process"/>
    <property type="evidence" value="ECO:0007669"/>
    <property type="project" value="UniProtKB-UniPathway"/>
</dbReference>
<dbReference type="FunFam" id="3.40.50.970:FF:000007">
    <property type="entry name" value="Acetolactate synthase"/>
    <property type="match status" value="1"/>
</dbReference>
<comment type="pathway">
    <text evidence="2 14">Amino-acid biosynthesis; L-valine biosynthesis; L-valine from pyruvate: step 1/4.</text>
</comment>
<dbReference type="GO" id="GO:0050660">
    <property type="term" value="F:flavin adenine dinucleotide binding"/>
    <property type="evidence" value="ECO:0007669"/>
    <property type="project" value="InterPro"/>
</dbReference>
<dbReference type="InterPro" id="IPR029061">
    <property type="entry name" value="THDP-binding"/>
</dbReference>
<keyword evidence="5 14" id="KW-0028">Amino-acid biosynthesis</keyword>
<evidence type="ECO:0000259" key="16">
    <source>
        <dbReference type="Pfam" id="PF02775"/>
    </source>
</evidence>
<dbReference type="Pfam" id="PF00205">
    <property type="entry name" value="TPP_enzyme_M"/>
    <property type="match status" value="1"/>
</dbReference>
<evidence type="ECO:0000256" key="8">
    <source>
        <dbReference type="ARBA" id="ARBA00022723"/>
    </source>
</evidence>
<evidence type="ECO:0000256" key="7">
    <source>
        <dbReference type="ARBA" id="ARBA00022679"/>
    </source>
</evidence>
<dbReference type="FunFam" id="3.40.50.1220:FF:000008">
    <property type="entry name" value="Acetolactate synthase"/>
    <property type="match status" value="1"/>
</dbReference>
<dbReference type="CDD" id="cd07035">
    <property type="entry name" value="TPP_PYR_POX_like"/>
    <property type="match status" value="1"/>
</dbReference>
<dbReference type="GO" id="GO:0009097">
    <property type="term" value="P:isoleucine biosynthetic process"/>
    <property type="evidence" value="ECO:0007669"/>
    <property type="project" value="UniProtKB-UniPathway"/>
</dbReference>
<reference evidence="18 19" key="1">
    <citation type="submission" date="2020-08" db="EMBL/GenBank/DDBJ databases">
        <title>Genomic Encyclopedia of Type Strains, Phase IV (KMG-IV): sequencing the most valuable type-strain genomes for metagenomic binning, comparative biology and taxonomic classification.</title>
        <authorList>
            <person name="Goeker M."/>
        </authorList>
    </citation>
    <scope>NUCLEOTIDE SEQUENCE [LARGE SCALE GENOMIC DNA]</scope>
    <source>
        <strain evidence="18 19">DSM 23958</strain>
    </source>
</reference>
<dbReference type="InterPro" id="IPR000399">
    <property type="entry name" value="TPP-bd_CS"/>
</dbReference>
<evidence type="ECO:0000256" key="9">
    <source>
        <dbReference type="ARBA" id="ARBA00022827"/>
    </source>
</evidence>
<comment type="catalytic activity">
    <reaction evidence="13 14">
        <text>2 pyruvate + H(+) = (2S)-2-acetolactate + CO2</text>
        <dbReference type="Rhea" id="RHEA:25249"/>
        <dbReference type="ChEBI" id="CHEBI:15361"/>
        <dbReference type="ChEBI" id="CHEBI:15378"/>
        <dbReference type="ChEBI" id="CHEBI:16526"/>
        <dbReference type="ChEBI" id="CHEBI:58476"/>
        <dbReference type="EC" id="2.2.1.6"/>
    </reaction>
</comment>
<dbReference type="EC" id="2.2.1.6" evidence="4 14"/>
<keyword evidence="9" id="KW-0274">FAD</keyword>
<evidence type="ECO:0000256" key="13">
    <source>
        <dbReference type="ARBA" id="ARBA00048670"/>
    </source>
</evidence>